<sequence length="279" mass="30170">METFALVNHAIDLLAARLPGAASEAGEDATAHRLYDVIAHKLQNAGNGNAMTEFVKDSRENSLVKRLLRQAVRDDPAFATELATAVAAVGRATTSNDVAAERQDAPGADGAARYTANSSSSEPSTHQEKSNYGDPAPRDDKPGSAVRRIFSEMPEQDARRLSVLMDRLVKIEARIDEEIQGIVRACPAYNGWSALVITSGRILDITDSGGLTVIPFSEVIGIRVGPGKKKLFGGFEESYILVDTIAGTRTYPMFDDHAWALKTAVIARSLHEEYRLDAT</sequence>
<feature type="compositionally biased region" description="Basic and acidic residues" evidence="1">
    <location>
        <begin position="125"/>
        <end position="142"/>
    </location>
</feature>
<name>A0ABQ3YWD1_9ACTN</name>
<dbReference type="EMBL" id="BOML01000027">
    <property type="protein sequence ID" value="GIE01840.1"/>
    <property type="molecule type" value="Genomic_DNA"/>
</dbReference>
<evidence type="ECO:0000313" key="2">
    <source>
        <dbReference type="EMBL" id="GIE01840.1"/>
    </source>
</evidence>
<organism evidence="2 3">
    <name type="scientific">Paractinoplanes durhamensis</name>
    <dbReference type="NCBI Taxonomy" id="113563"/>
    <lineage>
        <taxon>Bacteria</taxon>
        <taxon>Bacillati</taxon>
        <taxon>Actinomycetota</taxon>
        <taxon>Actinomycetes</taxon>
        <taxon>Micromonosporales</taxon>
        <taxon>Micromonosporaceae</taxon>
        <taxon>Paractinoplanes</taxon>
    </lineage>
</organism>
<dbReference type="RefSeq" id="WP_203727614.1">
    <property type="nucleotide sequence ID" value="NZ_BAAATX010000005.1"/>
</dbReference>
<protein>
    <submittedName>
        <fullName evidence="2">Uncharacterized protein</fullName>
    </submittedName>
</protein>
<reference evidence="2 3" key="1">
    <citation type="submission" date="2021-01" db="EMBL/GenBank/DDBJ databases">
        <title>Whole genome shotgun sequence of Actinoplanes durhamensis NBRC 14914.</title>
        <authorList>
            <person name="Komaki H."/>
            <person name="Tamura T."/>
        </authorList>
    </citation>
    <scope>NUCLEOTIDE SEQUENCE [LARGE SCALE GENOMIC DNA]</scope>
    <source>
        <strain evidence="2 3">NBRC 14914</strain>
    </source>
</reference>
<dbReference type="Proteomes" id="UP000637628">
    <property type="component" value="Unassembled WGS sequence"/>
</dbReference>
<evidence type="ECO:0000313" key="3">
    <source>
        <dbReference type="Proteomes" id="UP000637628"/>
    </source>
</evidence>
<feature type="region of interest" description="Disordered" evidence="1">
    <location>
        <begin position="97"/>
        <end position="144"/>
    </location>
</feature>
<gene>
    <name evidence="2" type="ORF">Adu01nite_31900</name>
</gene>
<keyword evidence="3" id="KW-1185">Reference proteome</keyword>
<comment type="caution">
    <text evidence="2">The sequence shown here is derived from an EMBL/GenBank/DDBJ whole genome shotgun (WGS) entry which is preliminary data.</text>
</comment>
<proteinExistence type="predicted"/>
<evidence type="ECO:0000256" key="1">
    <source>
        <dbReference type="SAM" id="MobiDB-lite"/>
    </source>
</evidence>
<feature type="compositionally biased region" description="Polar residues" evidence="1">
    <location>
        <begin position="115"/>
        <end position="124"/>
    </location>
</feature>
<accession>A0ABQ3YWD1</accession>